<keyword evidence="4" id="KW-1185">Reference proteome</keyword>
<feature type="region of interest" description="Disordered" evidence="1">
    <location>
        <begin position="65"/>
        <end position="124"/>
    </location>
</feature>
<gene>
    <name evidence="3" type="ORF">PMAYCL1PPCAC_14164</name>
</gene>
<dbReference type="EMBL" id="BTRK01000003">
    <property type="protein sequence ID" value="GMR43969.1"/>
    <property type="molecule type" value="Genomic_DNA"/>
</dbReference>
<evidence type="ECO:0000313" key="4">
    <source>
        <dbReference type="Proteomes" id="UP001328107"/>
    </source>
</evidence>
<dbReference type="Proteomes" id="UP001328107">
    <property type="component" value="Unassembled WGS sequence"/>
</dbReference>
<feature type="chain" id="PRO_5042936889" evidence="2">
    <location>
        <begin position="17"/>
        <end position="173"/>
    </location>
</feature>
<evidence type="ECO:0000313" key="3">
    <source>
        <dbReference type="EMBL" id="GMR43969.1"/>
    </source>
</evidence>
<reference evidence="4" key="1">
    <citation type="submission" date="2022-10" db="EMBL/GenBank/DDBJ databases">
        <title>Genome assembly of Pristionchus species.</title>
        <authorList>
            <person name="Yoshida K."/>
            <person name="Sommer R.J."/>
        </authorList>
    </citation>
    <scope>NUCLEOTIDE SEQUENCE [LARGE SCALE GENOMIC DNA]</scope>
    <source>
        <strain evidence="4">RS5460</strain>
    </source>
</reference>
<proteinExistence type="predicted"/>
<organism evidence="3 4">
    <name type="scientific">Pristionchus mayeri</name>
    <dbReference type="NCBI Taxonomy" id="1317129"/>
    <lineage>
        <taxon>Eukaryota</taxon>
        <taxon>Metazoa</taxon>
        <taxon>Ecdysozoa</taxon>
        <taxon>Nematoda</taxon>
        <taxon>Chromadorea</taxon>
        <taxon>Rhabditida</taxon>
        <taxon>Rhabditina</taxon>
        <taxon>Diplogasteromorpha</taxon>
        <taxon>Diplogasteroidea</taxon>
        <taxon>Neodiplogasteridae</taxon>
        <taxon>Pristionchus</taxon>
    </lineage>
</organism>
<accession>A0AAN5CGZ4</accession>
<feature type="compositionally biased region" description="Polar residues" evidence="1">
    <location>
        <begin position="111"/>
        <end position="124"/>
    </location>
</feature>
<feature type="signal peptide" evidence="2">
    <location>
        <begin position="1"/>
        <end position="16"/>
    </location>
</feature>
<name>A0AAN5CGZ4_9BILA</name>
<evidence type="ECO:0000256" key="1">
    <source>
        <dbReference type="SAM" id="MobiDB-lite"/>
    </source>
</evidence>
<keyword evidence="2" id="KW-0732">Signal</keyword>
<sequence length="173" mass="18763">MVLPLLIVIATLLATACYYYYERTPERAAPSSPPCELQHHSSVEDKLYRTDQSIDSAASTIKGLASTSPAFTSEDDKRSPRRSYCPPHLISLPDRSPRADACSNPAHASHPSHQAGSRIAPTQDSCSPFRVVSVADLIESALTVADTPLEEDATQVYVSAEPKCAVVPLKERK</sequence>
<protein>
    <submittedName>
        <fullName evidence="3">Uncharacterized protein</fullName>
    </submittedName>
</protein>
<dbReference type="AlphaFoldDB" id="A0AAN5CGZ4"/>
<evidence type="ECO:0000256" key="2">
    <source>
        <dbReference type="SAM" id="SignalP"/>
    </source>
</evidence>
<feature type="non-terminal residue" evidence="3">
    <location>
        <position position="173"/>
    </location>
</feature>
<comment type="caution">
    <text evidence="3">The sequence shown here is derived from an EMBL/GenBank/DDBJ whole genome shotgun (WGS) entry which is preliminary data.</text>
</comment>